<dbReference type="PANTHER" id="PTHR33710:SF71">
    <property type="entry name" value="ENDONUCLEASE_EXONUCLEASE_PHOSPHATASE DOMAIN-CONTAINING PROTEIN"/>
    <property type="match status" value="1"/>
</dbReference>
<proteinExistence type="predicted"/>
<accession>A0A438BMP3</accession>
<feature type="domain" description="Reverse transcriptase zinc-binding" evidence="1">
    <location>
        <begin position="906"/>
        <end position="953"/>
    </location>
</feature>
<dbReference type="EMBL" id="QGNW01002718">
    <property type="protein sequence ID" value="RVW12245.1"/>
    <property type="molecule type" value="Genomic_DNA"/>
</dbReference>
<dbReference type="SUPFAM" id="SSF56219">
    <property type="entry name" value="DNase I-like"/>
    <property type="match status" value="1"/>
</dbReference>
<organism evidence="2 3">
    <name type="scientific">Vitis vinifera</name>
    <name type="common">Grape</name>
    <dbReference type="NCBI Taxonomy" id="29760"/>
    <lineage>
        <taxon>Eukaryota</taxon>
        <taxon>Viridiplantae</taxon>
        <taxon>Streptophyta</taxon>
        <taxon>Embryophyta</taxon>
        <taxon>Tracheophyta</taxon>
        <taxon>Spermatophyta</taxon>
        <taxon>Magnoliopsida</taxon>
        <taxon>eudicotyledons</taxon>
        <taxon>Gunneridae</taxon>
        <taxon>Pentapetalae</taxon>
        <taxon>rosids</taxon>
        <taxon>Vitales</taxon>
        <taxon>Vitaceae</taxon>
        <taxon>Viteae</taxon>
        <taxon>Vitis</taxon>
    </lineage>
</organism>
<gene>
    <name evidence="2" type="ORF">CK203_084252</name>
</gene>
<sequence length="955" mass="108891">MDVGSLNWNIVQIKQDPKVGCSKNCEQVKEAWMRVVVDENIVAFKELQWARILVKSEWLKWPSSLQVTHWQSAKVAMTCKIGEVCCRKDRKVASSDCVNKRANDKGIKGIVEYDKEKVSVDEPVAQGSRSLGWVLKLDAREGLRDVDCGRLYGDVFGIQMGSSPLVPNLTEITNKALMEEAFKYTDYHPCSLFSLEKRDFSSSSTSSRRDGAIVFIDGGFEQGCVSEEVGVVGLGPLRVILANGRETEVSGYSGKVIGVVDKVREDVSERAIQEVVEEMVKAGEPCWSGKISRLGSCGFKDATGGIVVLWDNRVLELVDLENGVFSISCHFKNCEDGFIWTFIGVYGPTLKRDRECFWGELGGIKVLWNGPWCVAGDFNAILSLEERNKRGSLNSDMRKFSEVIEDVELKDLSLLGSPFTWSGGVNNKSLSRLDQFLVNEEWDCRFSGSKQCVSPRPMFDHFPILLDGGGLRKGPSLFRFENMCLKMEGFKDLLKTWWEQDSFSGSSSFILAEKLKDAKEKISKLSLEELEARKEAREEYKKWVLLEEIAWKQKFREVWLKEGDRNTEVSFTEDEVFGVLLGCNGDKALGPDGFSMAFWQFVWDFVKDDVISFFREFYEHGGQILDAMLVANEAIDLVLKNNENGILCKLDIEKAYDNVDWSFLLTGRSEEGIQISHLLFDDDTLVFCQASQDQLTYLSWFLMWFKTVLRVGSLSSTYLGLPLGAPFKLVTVWDGVEERFYRNLVRWRLEQIQRDFLWEGGNLERKPHLVRWELVCLSKEKEGLGVKCLSNLNKALLCKWNWRFTNKREALWNQVIRGKYEEDRGEWCSKEVREAYGVGLWKRIRIDWNLVGPRILFLVEGLRGLESPFFKSLQCLGGGGGRKILGAASWEENVWRFWTETKSEKFSVKSLYLALEAGCPSLFPSSCIWKVWVQPKISFFAWEATWGKALTLDLV</sequence>
<reference evidence="2 3" key="1">
    <citation type="journal article" date="2018" name="PLoS Genet.">
        <title>Population sequencing reveals clonal diversity and ancestral inbreeding in the grapevine cultivar Chardonnay.</title>
        <authorList>
            <person name="Roach M.J."/>
            <person name="Johnson D.L."/>
            <person name="Bohlmann J."/>
            <person name="van Vuuren H.J."/>
            <person name="Jones S.J."/>
            <person name="Pretorius I.S."/>
            <person name="Schmidt S.A."/>
            <person name="Borneman A.R."/>
        </authorList>
    </citation>
    <scope>NUCLEOTIDE SEQUENCE [LARGE SCALE GENOMIC DNA]</scope>
    <source>
        <strain evidence="3">cv. Chardonnay</strain>
        <tissue evidence="2">Leaf</tissue>
    </source>
</reference>
<dbReference type="InterPro" id="IPR036691">
    <property type="entry name" value="Endo/exonu/phosph_ase_sf"/>
</dbReference>
<protein>
    <recommendedName>
        <fullName evidence="1">Reverse transcriptase zinc-binding domain-containing protein</fullName>
    </recommendedName>
</protein>
<dbReference type="PANTHER" id="PTHR33710">
    <property type="entry name" value="BNAC02G09200D PROTEIN"/>
    <property type="match status" value="1"/>
</dbReference>
<evidence type="ECO:0000259" key="1">
    <source>
        <dbReference type="Pfam" id="PF13966"/>
    </source>
</evidence>
<dbReference type="Proteomes" id="UP000288805">
    <property type="component" value="Unassembled WGS sequence"/>
</dbReference>
<evidence type="ECO:0000313" key="3">
    <source>
        <dbReference type="Proteomes" id="UP000288805"/>
    </source>
</evidence>
<dbReference type="AlphaFoldDB" id="A0A438BMP3"/>
<dbReference type="Pfam" id="PF13966">
    <property type="entry name" value="zf-RVT"/>
    <property type="match status" value="1"/>
</dbReference>
<evidence type="ECO:0000313" key="2">
    <source>
        <dbReference type="EMBL" id="RVW12245.1"/>
    </source>
</evidence>
<dbReference type="InterPro" id="IPR026960">
    <property type="entry name" value="RVT-Znf"/>
</dbReference>
<name>A0A438BMP3_VITVI</name>
<dbReference type="Gene3D" id="3.60.10.10">
    <property type="entry name" value="Endonuclease/exonuclease/phosphatase"/>
    <property type="match status" value="1"/>
</dbReference>
<comment type="caution">
    <text evidence="2">The sequence shown here is derived from an EMBL/GenBank/DDBJ whole genome shotgun (WGS) entry which is preliminary data.</text>
</comment>